<evidence type="ECO:0000256" key="5">
    <source>
        <dbReference type="ARBA" id="ARBA00023239"/>
    </source>
</evidence>
<keyword evidence="2 7" id="KW-0812">Transmembrane</keyword>
<evidence type="ECO:0000256" key="3">
    <source>
        <dbReference type="ARBA" id="ARBA00022989"/>
    </source>
</evidence>
<accession>A0ABS7MNX1</accession>
<reference evidence="8 9" key="1">
    <citation type="submission" date="2021-08" db="EMBL/GenBank/DDBJ databases">
        <title>Collinsella faecalis sp. nov. isolated from swine faeces.</title>
        <authorList>
            <person name="Oh B.S."/>
            <person name="Lee J.H."/>
        </authorList>
    </citation>
    <scope>NUCLEOTIDE SEQUENCE [LARGE SCALE GENOMIC DNA]</scope>
    <source>
        <strain evidence="8 9">AGMB00827</strain>
    </source>
</reference>
<dbReference type="Pfam" id="PF02618">
    <property type="entry name" value="YceG"/>
    <property type="match status" value="1"/>
</dbReference>
<dbReference type="EC" id="4.2.2.29" evidence="7"/>
<dbReference type="Proteomes" id="UP000700908">
    <property type="component" value="Unassembled WGS sequence"/>
</dbReference>
<keyword evidence="1 7" id="KW-1003">Cell membrane</keyword>
<dbReference type="PANTHER" id="PTHR30518:SF2">
    <property type="entry name" value="ENDOLYTIC MUREIN TRANSGLYCOSYLASE"/>
    <property type="match status" value="1"/>
</dbReference>
<keyword evidence="5 7" id="KW-0456">Lyase</keyword>
<organism evidence="8 9">
    <name type="scientific">Collinsella ureilytica</name>
    <dbReference type="NCBI Taxonomy" id="2869515"/>
    <lineage>
        <taxon>Bacteria</taxon>
        <taxon>Bacillati</taxon>
        <taxon>Actinomycetota</taxon>
        <taxon>Coriobacteriia</taxon>
        <taxon>Coriobacteriales</taxon>
        <taxon>Coriobacteriaceae</taxon>
        <taxon>Collinsella</taxon>
    </lineage>
</organism>
<dbReference type="PANTHER" id="PTHR30518">
    <property type="entry name" value="ENDOLYTIC MUREIN TRANSGLYCOSYLASE"/>
    <property type="match status" value="1"/>
</dbReference>
<dbReference type="EMBL" id="JAIMFO010000007">
    <property type="protein sequence ID" value="MBY4798095.1"/>
    <property type="molecule type" value="Genomic_DNA"/>
</dbReference>
<gene>
    <name evidence="7 8" type="primary">mltG</name>
    <name evidence="8" type="ORF">K6V98_07025</name>
</gene>
<protein>
    <recommendedName>
        <fullName evidence="7">Endolytic murein transglycosylase</fullName>
        <ecNumber evidence="7">4.2.2.29</ecNumber>
    </recommendedName>
    <alternativeName>
        <fullName evidence="7">Peptidoglycan lytic transglycosylase</fullName>
    </alternativeName>
    <alternativeName>
        <fullName evidence="7">Peptidoglycan polymerization terminase</fullName>
    </alternativeName>
</protein>
<comment type="function">
    <text evidence="7">Functions as a peptidoglycan terminase that cleaves nascent peptidoglycan strands endolytically to terminate their elongation.</text>
</comment>
<comment type="subcellular location">
    <subcellularLocation>
        <location evidence="7">Cell membrane</location>
        <topology evidence="7">Single-pass membrane protein</topology>
    </subcellularLocation>
</comment>
<dbReference type="InterPro" id="IPR003770">
    <property type="entry name" value="MLTG-like"/>
</dbReference>
<dbReference type="HAMAP" id="MF_02065">
    <property type="entry name" value="MltG"/>
    <property type="match status" value="1"/>
</dbReference>
<keyword evidence="6 7" id="KW-0961">Cell wall biogenesis/degradation</keyword>
<feature type="transmembrane region" description="Helical" evidence="7">
    <location>
        <begin position="24"/>
        <end position="45"/>
    </location>
</feature>
<comment type="catalytic activity">
    <reaction evidence="7">
        <text>a peptidoglycan chain = a peptidoglycan chain with N-acetyl-1,6-anhydromuramyl-[peptide] at the reducing end + a peptidoglycan chain with N-acetylglucosamine at the non-reducing end.</text>
        <dbReference type="EC" id="4.2.2.29"/>
    </reaction>
</comment>
<proteinExistence type="inferred from homology"/>
<comment type="caution">
    <text evidence="8">The sequence shown here is derived from an EMBL/GenBank/DDBJ whole genome shotgun (WGS) entry which is preliminary data.</text>
</comment>
<evidence type="ECO:0000256" key="6">
    <source>
        <dbReference type="ARBA" id="ARBA00023316"/>
    </source>
</evidence>
<dbReference type="CDD" id="cd08010">
    <property type="entry name" value="MltG_like"/>
    <property type="match status" value="1"/>
</dbReference>
<evidence type="ECO:0000313" key="9">
    <source>
        <dbReference type="Proteomes" id="UP000700908"/>
    </source>
</evidence>
<sequence>MQPAHPGARFRDQRRPPRKNKGGTLVLIISLLGVVLLAGVAFMFVPRMLESQKPAGPAAGTEVTVEIPVGASGDEIASILSKAHVIEDSKSYYAAVAALGADLSLKPGTYRFVVGQSPEEVVRLLVAGPNVEAGRLTVPEGMTVTQTADKVEAALGIPAQDFLDAAHASAFVGDYPFLSEAANDSLEGYLWPKTYTFTGTPQATDVIRAMLDQYAHEHDELGFDAGREEINRRYGVEMSEYDILKMASIIERETLTDDQRVDASSTFYNRLKIDMALQSDATMMYVTGGEVTAQDLKIESPYNTYLNKGLPPTPICTPSRASIAAALAPSDTDYLYFYYSNGTVYFSKTHDEHLEAIERNR</sequence>
<keyword evidence="3 7" id="KW-1133">Transmembrane helix</keyword>
<comment type="similarity">
    <text evidence="7">Belongs to the transglycosylase MltG family.</text>
</comment>
<dbReference type="NCBIfam" id="TIGR00247">
    <property type="entry name" value="endolytic transglycosylase MltG"/>
    <property type="match status" value="1"/>
</dbReference>
<keyword evidence="4 7" id="KW-0472">Membrane</keyword>
<dbReference type="Gene3D" id="3.30.1490.480">
    <property type="entry name" value="Endolytic murein transglycosylase"/>
    <property type="match status" value="1"/>
</dbReference>
<evidence type="ECO:0000313" key="8">
    <source>
        <dbReference type="EMBL" id="MBY4798095.1"/>
    </source>
</evidence>
<feature type="site" description="Important for catalytic activity" evidence="7">
    <location>
        <position position="253"/>
    </location>
</feature>
<name>A0ABS7MNX1_9ACTN</name>
<evidence type="ECO:0000256" key="2">
    <source>
        <dbReference type="ARBA" id="ARBA00022692"/>
    </source>
</evidence>
<keyword evidence="9" id="KW-1185">Reference proteome</keyword>
<evidence type="ECO:0000256" key="7">
    <source>
        <dbReference type="HAMAP-Rule" id="MF_02065"/>
    </source>
</evidence>
<evidence type="ECO:0000256" key="1">
    <source>
        <dbReference type="ARBA" id="ARBA00022475"/>
    </source>
</evidence>
<evidence type="ECO:0000256" key="4">
    <source>
        <dbReference type="ARBA" id="ARBA00023136"/>
    </source>
</evidence>